<feature type="region of interest" description="Disordered" evidence="3">
    <location>
        <begin position="333"/>
        <end position="367"/>
    </location>
</feature>
<keyword evidence="1" id="KW-0732">Signal</keyword>
<dbReference type="InterPro" id="IPR029058">
    <property type="entry name" value="AB_hydrolase_fold"/>
</dbReference>
<dbReference type="SUPFAM" id="SSF53474">
    <property type="entry name" value="alpha/beta-Hydrolases"/>
    <property type="match status" value="2"/>
</dbReference>
<dbReference type="PANTHER" id="PTHR43037:SF1">
    <property type="entry name" value="BLL1128 PROTEIN"/>
    <property type="match status" value="1"/>
</dbReference>
<keyword evidence="5" id="KW-1185">Reference proteome</keyword>
<dbReference type="GO" id="GO:0005576">
    <property type="term" value="C:extracellular region"/>
    <property type="evidence" value="ECO:0007669"/>
    <property type="project" value="InterPro"/>
</dbReference>
<dbReference type="InterPro" id="IPR050955">
    <property type="entry name" value="Plant_Biomass_Hydrol_Est"/>
</dbReference>
<feature type="compositionally biased region" description="Basic and acidic residues" evidence="3">
    <location>
        <begin position="1"/>
        <end position="18"/>
    </location>
</feature>
<evidence type="ECO:0000256" key="3">
    <source>
        <dbReference type="SAM" id="MobiDB-lite"/>
    </source>
</evidence>
<evidence type="ECO:0000313" key="5">
    <source>
        <dbReference type="Proteomes" id="UP000528964"/>
    </source>
</evidence>
<evidence type="ECO:0000313" key="4">
    <source>
        <dbReference type="EMBL" id="MBB3972839.1"/>
    </source>
</evidence>
<gene>
    <name evidence="4" type="ORF">GGR24_001496</name>
</gene>
<dbReference type="Pfam" id="PF10503">
    <property type="entry name" value="Esterase_PHB"/>
    <property type="match status" value="1"/>
</dbReference>
<reference evidence="4 5" key="1">
    <citation type="submission" date="2020-08" db="EMBL/GenBank/DDBJ databases">
        <title>Genomic Encyclopedia of Type Strains, Phase IV (KMG-IV): sequencing the most valuable type-strain genomes for metagenomic binning, comparative biology and taxonomic classification.</title>
        <authorList>
            <person name="Goeker M."/>
        </authorList>
    </citation>
    <scope>NUCLEOTIDE SEQUENCE [LARGE SCALE GENOMIC DNA]</scope>
    <source>
        <strain evidence="4 5">DSM 25481</strain>
    </source>
</reference>
<dbReference type="EMBL" id="JACIDR010000002">
    <property type="protein sequence ID" value="MBB3972839.1"/>
    <property type="molecule type" value="Genomic_DNA"/>
</dbReference>
<dbReference type="PANTHER" id="PTHR43037">
    <property type="entry name" value="UNNAMED PRODUCT-RELATED"/>
    <property type="match status" value="1"/>
</dbReference>
<sequence>MAKRDQDGRHGPRERNRWDAWTAARPKRPAGAASGERRLQEIEQFGPNPGALRMLAYAPRDLPAGAPLVVVLHGCTQDAYGYDSHAGWTRLAEREGFAVLYPEQQRANNAQRCFNWFLAADAARGLGETRSIREMIAVMVARHGIDESRIFVTGLSAGGAMASALLADYPEVFAAGAVIAGLPCGAARSIPEAFEAMSRPGDRSAAELGDLVRAGSPHAGPWPRISIWHGAADTTVVPKNAENLVKQWVEVHGAAHGEFHEEVSDGHLRRVWRAGGRDVVELHVIAGMGHGTPLDARLGERKGPYMLDVGVSSTRLIAKFWGLSGAVAEDEAPAGQAVARRPEPAASGAGESRQEPRPDNARRFRGADIGGTIERALRAAGLMR</sequence>
<protein>
    <submittedName>
        <fullName evidence="4">Feruloyl esterase</fullName>
        <ecNumber evidence="4">3.1.1.73</ecNumber>
    </submittedName>
</protein>
<dbReference type="InterPro" id="IPR010126">
    <property type="entry name" value="Esterase_phb"/>
</dbReference>
<comment type="caution">
    <text evidence="4">The sequence shown here is derived from an EMBL/GenBank/DDBJ whole genome shotgun (WGS) entry which is preliminary data.</text>
</comment>
<dbReference type="GO" id="GO:0030600">
    <property type="term" value="F:feruloyl esterase activity"/>
    <property type="evidence" value="ECO:0007669"/>
    <property type="project" value="UniProtKB-EC"/>
</dbReference>
<evidence type="ECO:0000256" key="2">
    <source>
        <dbReference type="ARBA" id="ARBA00022801"/>
    </source>
</evidence>
<name>A0A7W6D5Y4_9HYPH</name>
<accession>A0A7W6D5Y4</accession>
<dbReference type="NCBIfam" id="TIGR01840">
    <property type="entry name" value="esterase_phb"/>
    <property type="match status" value="1"/>
</dbReference>
<proteinExistence type="predicted"/>
<evidence type="ECO:0000256" key="1">
    <source>
        <dbReference type="ARBA" id="ARBA00022729"/>
    </source>
</evidence>
<dbReference type="AlphaFoldDB" id="A0A7W6D5Y4"/>
<keyword evidence="2 4" id="KW-0378">Hydrolase</keyword>
<dbReference type="EC" id="3.1.1.73" evidence="4"/>
<organism evidence="4 5">
    <name type="scientific">Hansschlegelia beijingensis</name>
    <dbReference type="NCBI Taxonomy" id="1133344"/>
    <lineage>
        <taxon>Bacteria</taxon>
        <taxon>Pseudomonadati</taxon>
        <taxon>Pseudomonadota</taxon>
        <taxon>Alphaproteobacteria</taxon>
        <taxon>Hyphomicrobiales</taxon>
        <taxon>Methylopilaceae</taxon>
        <taxon>Hansschlegelia</taxon>
    </lineage>
</organism>
<feature type="compositionally biased region" description="Basic and acidic residues" evidence="3">
    <location>
        <begin position="352"/>
        <end position="366"/>
    </location>
</feature>
<dbReference type="Gene3D" id="3.40.50.1820">
    <property type="entry name" value="alpha/beta hydrolase"/>
    <property type="match status" value="1"/>
</dbReference>
<dbReference type="Proteomes" id="UP000528964">
    <property type="component" value="Unassembled WGS sequence"/>
</dbReference>
<feature type="region of interest" description="Disordered" evidence="3">
    <location>
        <begin position="1"/>
        <end position="37"/>
    </location>
</feature>